<evidence type="ECO:0000256" key="1">
    <source>
        <dbReference type="SAM" id="Phobius"/>
    </source>
</evidence>
<reference evidence="2" key="1">
    <citation type="submission" date="2021-01" db="EMBL/GenBank/DDBJ databases">
        <authorList>
            <person name="Li R."/>
            <person name="Bekaert M."/>
        </authorList>
    </citation>
    <scope>NUCLEOTIDE SEQUENCE</scope>
    <source>
        <strain evidence="2">Farmed</strain>
    </source>
</reference>
<feature type="transmembrane region" description="Helical" evidence="1">
    <location>
        <begin position="50"/>
        <end position="68"/>
    </location>
</feature>
<keyword evidence="1" id="KW-0472">Membrane</keyword>
<evidence type="ECO:0000313" key="2">
    <source>
        <dbReference type="EMBL" id="CAE1295909.1"/>
    </source>
</evidence>
<keyword evidence="3" id="KW-1185">Reference proteome</keyword>
<sequence>MIYYTLFPLLCNVSFLCTYDGGYRDDIFSLFPLLCNVTFLLHYDRIQDDITHPLPLLCYVFFLCYIMTGYRDDLSTLFPFLSMSLFLSYIVTGYRDDLSLTSSLFFPGMILSTLFPLLCYVSLFSVYIMTGYRDDISPLPSSVNVSLFSVTYDDRIQDDLITLSSPLLAMIQGMIFPHSSPLLYYVSFFFLYYDRIWDDFFSLFPLLMSLFSLIMTF</sequence>
<protein>
    <submittedName>
        <fullName evidence="2">Uncharacterized protein</fullName>
    </submittedName>
</protein>
<feature type="transmembrane region" description="Helical" evidence="1">
    <location>
        <begin position="200"/>
        <end position="216"/>
    </location>
</feature>
<dbReference type="EMBL" id="CAHIKZ030003077">
    <property type="protein sequence ID" value="CAE1295909.1"/>
    <property type="molecule type" value="Genomic_DNA"/>
</dbReference>
<evidence type="ECO:0000313" key="3">
    <source>
        <dbReference type="Proteomes" id="UP000597762"/>
    </source>
</evidence>
<feature type="transmembrane region" description="Helical" evidence="1">
    <location>
        <begin position="104"/>
        <end position="129"/>
    </location>
</feature>
<name>A0A812D9L2_ACAPH</name>
<comment type="caution">
    <text evidence="2">The sequence shown here is derived from an EMBL/GenBank/DDBJ whole genome shotgun (WGS) entry which is preliminary data.</text>
</comment>
<keyword evidence="1" id="KW-1133">Transmembrane helix</keyword>
<feature type="transmembrane region" description="Helical" evidence="1">
    <location>
        <begin position="167"/>
        <end position="193"/>
    </location>
</feature>
<dbReference type="Proteomes" id="UP000597762">
    <property type="component" value="Unassembled WGS sequence"/>
</dbReference>
<keyword evidence="1" id="KW-0812">Transmembrane</keyword>
<proteinExistence type="predicted"/>
<feature type="transmembrane region" description="Helical" evidence="1">
    <location>
        <begin position="27"/>
        <end position="43"/>
    </location>
</feature>
<organism evidence="2 3">
    <name type="scientific">Acanthosepion pharaonis</name>
    <name type="common">Pharaoh cuttlefish</name>
    <name type="synonym">Sepia pharaonis</name>
    <dbReference type="NCBI Taxonomy" id="158019"/>
    <lineage>
        <taxon>Eukaryota</taxon>
        <taxon>Metazoa</taxon>
        <taxon>Spiralia</taxon>
        <taxon>Lophotrochozoa</taxon>
        <taxon>Mollusca</taxon>
        <taxon>Cephalopoda</taxon>
        <taxon>Coleoidea</taxon>
        <taxon>Decapodiformes</taxon>
        <taxon>Sepiida</taxon>
        <taxon>Sepiina</taxon>
        <taxon>Sepiidae</taxon>
        <taxon>Acanthosepion</taxon>
    </lineage>
</organism>
<accession>A0A812D9L2</accession>
<gene>
    <name evidence="2" type="ORF">SPHA_51155</name>
</gene>
<dbReference type="AlphaFoldDB" id="A0A812D9L2"/>
<feature type="transmembrane region" description="Helical" evidence="1">
    <location>
        <begin position="74"/>
        <end position="92"/>
    </location>
</feature>